<dbReference type="PANTHER" id="PTHR17695">
    <property type="entry name" value="SMALL SUBUNIT PROCESSOME COMPONENT 20 HOMOLOG"/>
    <property type="match status" value="1"/>
</dbReference>
<dbReference type="EMBL" id="UZAM01016423">
    <property type="protein sequence ID" value="VDP43164.1"/>
    <property type="molecule type" value="Genomic_DNA"/>
</dbReference>
<dbReference type="GO" id="GO:0032040">
    <property type="term" value="C:small-subunit processome"/>
    <property type="evidence" value="ECO:0007669"/>
    <property type="project" value="TreeGrafter"/>
</dbReference>
<accession>A0A183J7G1</accession>
<dbReference type="AlphaFoldDB" id="A0A183J7G1"/>
<evidence type="ECO:0000313" key="1">
    <source>
        <dbReference type="EMBL" id="VDP43164.1"/>
    </source>
</evidence>
<reference evidence="3" key="1">
    <citation type="submission" date="2016-06" db="UniProtKB">
        <authorList>
            <consortium name="WormBaseParasite"/>
        </authorList>
    </citation>
    <scope>IDENTIFICATION</scope>
</reference>
<keyword evidence="2" id="KW-1185">Reference proteome</keyword>
<dbReference type="GO" id="GO:0030686">
    <property type="term" value="C:90S preribosome"/>
    <property type="evidence" value="ECO:0007669"/>
    <property type="project" value="TreeGrafter"/>
</dbReference>
<sequence length="186" mass="21892">MRTQPSNVFILRGMNFYFECLQRGKGSCVSDDQSSIIADMLKILAANLLAPYTVIRFYSLRLLKHISSILGFEDVFDFFNIALKIESTPVTYETYRGRLLEYRRIAVFRFPDRILQHSELFLLLPLRILIGQFYVNFAVLWKPLTDIVEEMSRRLLQNVFWPFLAEVLQKANDDAGNYQGYYYLFL</sequence>
<dbReference type="InterPro" id="IPR052575">
    <property type="entry name" value="SSU_processome_comp_20"/>
</dbReference>
<dbReference type="WBParaSite" id="SBAD_0001220301-mRNA-1">
    <property type="protein sequence ID" value="SBAD_0001220301-mRNA-1"/>
    <property type="gene ID" value="SBAD_0001220301"/>
</dbReference>
<gene>
    <name evidence="1" type="ORF">SBAD_LOCUS11809</name>
</gene>
<dbReference type="PANTHER" id="PTHR17695:SF11">
    <property type="entry name" value="SMALL SUBUNIT PROCESSOME COMPONENT 20 HOMOLOG"/>
    <property type="match status" value="1"/>
</dbReference>
<name>A0A183J7G1_9BILA</name>
<reference evidence="1 2" key="2">
    <citation type="submission" date="2018-11" db="EMBL/GenBank/DDBJ databases">
        <authorList>
            <consortium name="Pathogen Informatics"/>
        </authorList>
    </citation>
    <scope>NUCLEOTIDE SEQUENCE [LARGE SCALE GENOMIC DNA]</scope>
</reference>
<evidence type="ECO:0000313" key="2">
    <source>
        <dbReference type="Proteomes" id="UP000270296"/>
    </source>
</evidence>
<proteinExistence type="predicted"/>
<organism evidence="3">
    <name type="scientific">Soboliphyme baturini</name>
    <dbReference type="NCBI Taxonomy" id="241478"/>
    <lineage>
        <taxon>Eukaryota</taxon>
        <taxon>Metazoa</taxon>
        <taxon>Ecdysozoa</taxon>
        <taxon>Nematoda</taxon>
        <taxon>Enoplea</taxon>
        <taxon>Dorylaimia</taxon>
        <taxon>Dioctophymatida</taxon>
        <taxon>Dioctophymatoidea</taxon>
        <taxon>Soboliphymatidae</taxon>
        <taxon>Soboliphyme</taxon>
    </lineage>
</organism>
<dbReference type="Proteomes" id="UP000270296">
    <property type="component" value="Unassembled WGS sequence"/>
</dbReference>
<evidence type="ECO:0000313" key="3">
    <source>
        <dbReference type="WBParaSite" id="SBAD_0001220301-mRNA-1"/>
    </source>
</evidence>
<protein>
    <submittedName>
        <fullName evidence="1 3">Uncharacterized protein</fullName>
    </submittedName>
</protein>